<comment type="caution">
    <text evidence="1">The sequence shown here is derived from an EMBL/GenBank/DDBJ whole genome shotgun (WGS) entry which is preliminary data.</text>
</comment>
<dbReference type="Proteomes" id="UP000634136">
    <property type="component" value="Unassembled WGS sequence"/>
</dbReference>
<sequence length="100" mass="10564">MGGFTVWWGGGRRKGWLRKGLGLGCGGGWGLGAVGGAARGEGYGGEGSIGIAYCDLKPENVRIQQSGHVRKQVPSTQRLSLLCFNSKLSNKLYGRLLAVK</sequence>
<protein>
    <submittedName>
        <fullName evidence="1">Uncharacterized protein</fullName>
    </submittedName>
</protein>
<organism evidence="1 2">
    <name type="scientific">Senna tora</name>
    <dbReference type="NCBI Taxonomy" id="362788"/>
    <lineage>
        <taxon>Eukaryota</taxon>
        <taxon>Viridiplantae</taxon>
        <taxon>Streptophyta</taxon>
        <taxon>Embryophyta</taxon>
        <taxon>Tracheophyta</taxon>
        <taxon>Spermatophyta</taxon>
        <taxon>Magnoliopsida</taxon>
        <taxon>eudicotyledons</taxon>
        <taxon>Gunneridae</taxon>
        <taxon>Pentapetalae</taxon>
        <taxon>rosids</taxon>
        <taxon>fabids</taxon>
        <taxon>Fabales</taxon>
        <taxon>Fabaceae</taxon>
        <taxon>Caesalpinioideae</taxon>
        <taxon>Cassia clade</taxon>
        <taxon>Senna</taxon>
    </lineage>
</organism>
<evidence type="ECO:0000313" key="2">
    <source>
        <dbReference type="Proteomes" id="UP000634136"/>
    </source>
</evidence>
<reference evidence="1" key="1">
    <citation type="submission" date="2020-09" db="EMBL/GenBank/DDBJ databases">
        <title>Genome-Enabled Discovery of Anthraquinone Biosynthesis in Senna tora.</title>
        <authorList>
            <person name="Kang S.-H."/>
            <person name="Pandey R.P."/>
            <person name="Lee C.-M."/>
            <person name="Sim J.-S."/>
            <person name="Jeong J.-T."/>
            <person name="Choi B.-S."/>
            <person name="Jung M."/>
            <person name="Ginzburg D."/>
            <person name="Zhao K."/>
            <person name="Won S.Y."/>
            <person name="Oh T.-J."/>
            <person name="Yu Y."/>
            <person name="Kim N.-H."/>
            <person name="Lee O.R."/>
            <person name="Lee T.-H."/>
            <person name="Bashyal P."/>
            <person name="Kim T.-S."/>
            <person name="Lee W.-H."/>
            <person name="Kawkins C."/>
            <person name="Kim C.-K."/>
            <person name="Kim J.S."/>
            <person name="Ahn B.O."/>
            <person name="Rhee S.Y."/>
            <person name="Sohng J.K."/>
        </authorList>
    </citation>
    <scope>NUCLEOTIDE SEQUENCE</scope>
    <source>
        <tissue evidence="1">Leaf</tissue>
    </source>
</reference>
<evidence type="ECO:0000313" key="1">
    <source>
        <dbReference type="EMBL" id="KAF7820725.1"/>
    </source>
</evidence>
<dbReference type="AlphaFoldDB" id="A0A834TF80"/>
<keyword evidence="2" id="KW-1185">Reference proteome</keyword>
<proteinExistence type="predicted"/>
<gene>
    <name evidence="1" type="ORF">G2W53_026180</name>
</gene>
<dbReference type="EMBL" id="JAAIUW010000008">
    <property type="protein sequence ID" value="KAF7820725.1"/>
    <property type="molecule type" value="Genomic_DNA"/>
</dbReference>
<accession>A0A834TF80</accession>
<name>A0A834TF80_9FABA</name>